<dbReference type="EMBL" id="FNTV01000001">
    <property type="protein sequence ID" value="SEE69505.1"/>
    <property type="molecule type" value="Genomic_DNA"/>
</dbReference>
<dbReference type="PANTHER" id="PTHR43283">
    <property type="entry name" value="BETA-LACTAMASE-RELATED"/>
    <property type="match status" value="1"/>
</dbReference>
<keyword evidence="1" id="KW-0378">Hydrolase</keyword>
<dbReference type="AlphaFoldDB" id="A0A1H5KXE2"/>
<evidence type="ECO:0000259" key="2">
    <source>
        <dbReference type="Pfam" id="PF00144"/>
    </source>
</evidence>
<evidence type="ECO:0000256" key="1">
    <source>
        <dbReference type="ARBA" id="ARBA00022801"/>
    </source>
</evidence>
<dbReference type="RefSeq" id="WP_074711646.1">
    <property type="nucleotide sequence ID" value="NZ_FNTV01000001.1"/>
</dbReference>
<dbReference type="GO" id="GO:0016787">
    <property type="term" value="F:hydrolase activity"/>
    <property type="evidence" value="ECO:0007669"/>
    <property type="project" value="UniProtKB-KW"/>
</dbReference>
<organism evidence="3 4">
    <name type="scientific">Arthrobacter alpinus</name>
    <dbReference type="NCBI Taxonomy" id="656366"/>
    <lineage>
        <taxon>Bacteria</taxon>
        <taxon>Bacillati</taxon>
        <taxon>Actinomycetota</taxon>
        <taxon>Actinomycetes</taxon>
        <taxon>Micrococcales</taxon>
        <taxon>Micrococcaceae</taxon>
        <taxon>Arthrobacter</taxon>
    </lineage>
</organism>
<gene>
    <name evidence="3" type="ORF">SAMN04489740_2213</name>
</gene>
<dbReference type="Proteomes" id="UP000182725">
    <property type="component" value="Unassembled WGS sequence"/>
</dbReference>
<dbReference type="SUPFAM" id="SSF56601">
    <property type="entry name" value="beta-lactamase/transpeptidase-like"/>
    <property type="match status" value="1"/>
</dbReference>
<dbReference type="InterPro" id="IPR012338">
    <property type="entry name" value="Beta-lactam/transpept-like"/>
</dbReference>
<dbReference type="PANTHER" id="PTHR43283:SF11">
    <property type="entry name" value="BETA-LACTAMASE-RELATED DOMAIN-CONTAINING PROTEIN"/>
    <property type="match status" value="1"/>
</dbReference>
<dbReference type="Gene3D" id="3.40.710.10">
    <property type="entry name" value="DD-peptidase/beta-lactamase superfamily"/>
    <property type="match status" value="1"/>
</dbReference>
<dbReference type="InterPro" id="IPR001466">
    <property type="entry name" value="Beta-lactam-related"/>
</dbReference>
<protein>
    <submittedName>
        <fullName evidence="3">CubicO group peptidase, beta-lactamase class C family</fullName>
    </submittedName>
</protein>
<evidence type="ECO:0000313" key="4">
    <source>
        <dbReference type="Proteomes" id="UP000182725"/>
    </source>
</evidence>
<accession>A0A1H5KXE2</accession>
<proteinExistence type="predicted"/>
<dbReference type="InterPro" id="IPR050789">
    <property type="entry name" value="Diverse_Enzym_Activities"/>
</dbReference>
<reference evidence="3 4" key="1">
    <citation type="submission" date="2016-10" db="EMBL/GenBank/DDBJ databases">
        <authorList>
            <person name="de Groot N.N."/>
        </authorList>
    </citation>
    <scope>NUCLEOTIDE SEQUENCE [LARGE SCALE GENOMIC DNA]</scope>
    <source>
        <strain evidence="3 4">DSM 22274</strain>
    </source>
</reference>
<evidence type="ECO:0000313" key="3">
    <source>
        <dbReference type="EMBL" id="SEE69505.1"/>
    </source>
</evidence>
<sequence length="367" mass="37814">MTAPDPRSAALETEVQQLLGDAVANGITPSAVCSVVLHGQPLRTISAGPATAGTYFDLASVTKVFTAVTALSLVDGGALALDEPICTWLPGFRSGHGNSGKSAVTLRHLLTHTSGLPAVWPGWRSALATGTAYNRQDLLADLLSMELTAVPGTHFDYSCVGFNTVMALAEHVTGRPWAGLVSERVLEKLSNGGCPSGLVELTGRPDPALCAPTEFQPEYGRGLIQGIVHDESAWSLGGLSGNAGLFGTAPSLAAFGEDLLAGLPGILSPTMAAEMWQDQLPLVLGDNADSGGPGYGHGLGLRIGQESWMGAHPGARGHNGFTGTSLLVDREAGIAAALLTNRVHPSRTLSDVTAMRHAVADVVYAAA</sequence>
<feature type="domain" description="Beta-lactamase-related" evidence="2">
    <location>
        <begin position="16"/>
        <end position="357"/>
    </location>
</feature>
<name>A0A1H5KXE2_9MICC</name>
<dbReference type="Pfam" id="PF00144">
    <property type="entry name" value="Beta-lactamase"/>
    <property type="match status" value="1"/>
</dbReference>